<sequence length="293" mass="29742">MAAMRADAPHPEALIAVDGGGTGCRLVLWRKGIPATAESGPANLSSDFEGALRSIRAGLSTLSAHTGCNLGEVPAYLALAGAITPDLCRRAEAALPLNRVRVEEDRRAAVRGALGTEAGGVLHAGTGSFVAVQDPRGNFRTAGGHGHVLGDDASAYSIARAALSASLEAADGTGPATDLTETLLFRFDGAAGVIAFATEAGPDEIARLASAVTDAIDDPVARRIITDGAAYFARILPALGWTDDLPLCLTGGVGPAFSTVLPHPLRTALRPALGTPLDGALALAADFARELPA</sequence>
<reference evidence="2 3" key="1">
    <citation type="submission" date="2018-05" db="EMBL/GenBank/DDBJ databases">
        <title>Genomic Encyclopedia of Type Strains, Phase IV (KMG-IV): sequencing the most valuable type-strain genomes for metagenomic binning, comparative biology and taxonomic classification.</title>
        <authorList>
            <person name="Goeker M."/>
        </authorList>
    </citation>
    <scope>NUCLEOTIDE SEQUENCE [LARGE SCALE GENOMIC DNA]</scope>
    <source>
        <strain evidence="2 3">DSM 103371</strain>
    </source>
</reference>
<proteinExistence type="predicted"/>
<accession>A0A316GDD4</accession>
<dbReference type="CDD" id="cd24082">
    <property type="entry name" value="ASKHA_NBD_GspK-like"/>
    <property type="match status" value="1"/>
</dbReference>
<keyword evidence="2" id="KW-0418">Kinase</keyword>
<dbReference type="EMBL" id="QGGV01000001">
    <property type="protein sequence ID" value="PWK58888.1"/>
    <property type="molecule type" value="Genomic_DNA"/>
</dbReference>
<dbReference type="InterPro" id="IPR052519">
    <property type="entry name" value="Euk-type_GlcNAc_Kinase"/>
</dbReference>
<keyword evidence="3" id="KW-1185">Reference proteome</keyword>
<gene>
    <name evidence="2" type="ORF">C8D95_101705</name>
</gene>
<evidence type="ECO:0000313" key="3">
    <source>
        <dbReference type="Proteomes" id="UP000245390"/>
    </source>
</evidence>
<name>A0A316GDD4_9RHOB</name>
<protein>
    <submittedName>
        <fullName evidence="2">Glucosamine kinase</fullName>
    </submittedName>
</protein>
<comment type="caution">
    <text evidence="2">The sequence shown here is derived from an EMBL/GenBank/DDBJ whole genome shotgun (WGS) entry which is preliminary data.</text>
</comment>
<evidence type="ECO:0000313" key="2">
    <source>
        <dbReference type="EMBL" id="PWK58888.1"/>
    </source>
</evidence>
<dbReference type="PANTHER" id="PTHR43190">
    <property type="entry name" value="N-ACETYL-D-GLUCOSAMINE KINASE"/>
    <property type="match status" value="1"/>
</dbReference>
<evidence type="ECO:0000259" key="1">
    <source>
        <dbReference type="Pfam" id="PF01869"/>
    </source>
</evidence>
<dbReference type="AlphaFoldDB" id="A0A316GDD4"/>
<keyword evidence="2" id="KW-0808">Transferase</keyword>
<dbReference type="Pfam" id="PF01869">
    <property type="entry name" value="BcrAD_BadFG"/>
    <property type="match status" value="1"/>
</dbReference>
<organism evidence="2 3">
    <name type="scientific">Silicimonas algicola</name>
    <dbReference type="NCBI Taxonomy" id="1826607"/>
    <lineage>
        <taxon>Bacteria</taxon>
        <taxon>Pseudomonadati</taxon>
        <taxon>Pseudomonadota</taxon>
        <taxon>Alphaproteobacteria</taxon>
        <taxon>Rhodobacterales</taxon>
        <taxon>Paracoccaceae</taxon>
    </lineage>
</organism>
<dbReference type="InterPro" id="IPR043129">
    <property type="entry name" value="ATPase_NBD"/>
</dbReference>
<dbReference type="OrthoDB" id="63487at2"/>
<dbReference type="KEGG" id="salo:EF888_04965"/>
<dbReference type="InterPro" id="IPR002731">
    <property type="entry name" value="ATPase_BadF"/>
</dbReference>
<dbReference type="PANTHER" id="PTHR43190:SF3">
    <property type="entry name" value="N-ACETYL-D-GLUCOSAMINE KINASE"/>
    <property type="match status" value="1"/>
</dbReference>
<dbReference type="SUPFAM" id="SSF53067">
    <property type="entry name" value="Actin-like ATPase domain"/>
    <property type="match status" value="2"/>
</dbReference>
<dbReference type="GO" id="GO:0016301">
    <property type="term" value="F:kinase activity"/>
    <property type="evidence" value="ECO:0007669"/>
    <property type="project" value="UniProtKB-KW"/>
</dbReference>
<dbReference type="Gene3D" id="3.30.420.40">
    <property type="match status" value="2"/>
</dbReference>
<dbReference type="Proteomes" id="UP000245390">
    <property type="component" value="Unassembled WGS sequence"/>
</dbReference>
<feature type="domain" description="ATPase BadF/BadG/BcrA/BcrD type" evidence="1">
    <location>
        <begin position="17"/>
        <end position="253"/>
    </location>
</feature>